<dbReference type="EnsemblProtists" id="EOD12723">
    <property type="protein sequence ID" value="EOD12723"/>
    <property type="gene ID" value="EMIHUDRAFT_120052"/>
</dbReference>
<dbReference type="EnsemblProtists" id="EOD12056">
    <property type="protein sequence ID" value="EOD12056"/>
    <property type="gene ID" value="EMIHUDRAFT_104344"/>
</dbReference>
<dbReference type="PaxDb" id="2903-EOD12056"/>
<sequence length="340" mass="37373">MADEPSSRAASAPAPHYALPSLCAELPEYTNAEADAIAQAFRSGNFCSLKDIPNRLGCGSVARHRFRKVLKSREPVAACGSYSRRSAFSEFEYIPSPYSMAESIRRQERLHHESQAERFGGGAWRAAGSACPLRHEAFGRADGFSVYQSEPDPFGAAEDQALRQKWLQDAAILAGPFRPAGRNKGRAGESSSELPSGSMLPEMVQQIHRQLQADWSLPFVVCSTEDEHIVIRVELSALDAAPGLVAYMNAFARSNHFVNAYRLRRTVEDWNVTPGDGHLYFTLRPPWVRSTSTETFYSLHPEQRAWGPRRQVAASGARGDTSSISLSTTSGRGEELPLGT</sequence>
<proteinExistence type="predicted"/>
<dbReference type="Proteomes" id="UP000013827">
    <property type="component" value="Unassembled WGS sequence"/>
</dbReference>
<keyword evidence="3" id="KW-1185">Reference proteome</keyword>
<evidence type="ECO:0000313" key="3">
    <source>
        <dbReference type="Proteomes" id="UP000013827"/>
    </source>
</evidence>
<dbReference type="HOGENOM" id="CLU_887018_0_0_1"/>
<feature type="region of interest" description="Disordered" evidence="1">
    <location>
        <begin position="178"/>
        <end position="197"/>
    </location>
</feature>
<dbReference type="GeneID" id="17258353"/>
<dbReference type="KEGG" id="ehx:EMIHUDRAFT_104344"/>
<name>A0A0D3IN88_EMIH1</name>
<dbReference type="RefSeq" id="XP_005765152.1">
    <property type="nucleotide sequence ID" value="XM_005765095.1"/>
</dbReference>
<feature type="compositionally biased region" description="Polar residues" evidence="1">
    <location>
        <begin position="320"/>
        <end position="331"/>
    </location>
</feature>
<protein>
    <submittedName>
        <fullName evidence="2">Uncharacterized protein</fullName>
    </submittedName>
</protein>
<organism evidence="2 3">
    <name type="scientific">Emiliania huxleyi (strain CCMP1516)</name>
    <dbReference type="NCBI Taxonomy" id="280463"/>
    <lineage>
        <taxon>Eukaryota</taxon>
        <taxon>Haptista</taxon>
        <taxon>Haptophyta</taxon>
        <taxon>Prymnesiophyceae</taxon>
        <taxon>Isochrysidales</taxon>
        <taxon>Noelaerhabdaceae</taxon>
        <taxon>Emiliania</taxon>
    </lineage>
</organism>
<dbReference type="KEGG" id="ehx:EMIHUDRAFT_120052"/>
<evidence type="ECO:0000313" key="2">
    <source>
        <dbReference type="EnsemblProtists" id="EOD12723"/>
    </source>
</evidence>
<dbReference type="OMA" id="VFCKTNR"/>
<dbReference type="eggNOG" id="ENOG502QUQS">
    <property type="taxonomic scope" value="Eukaryota"/>
</dbReference>
<evidence type="ECO:0000256" key="1">
    <source>
        <dbReference type="SAM" id="MobiDB-lite"/>
    </source>
</evidence>
<dbReference type="RefSeq" id="XP_005764485.1">
    <property type="nucleotide sequence ID" value="XM_005764428.1"/>
</dbReference>
<dbReference type="GeneID" id="17258871"/>
<dbReference type="PANTHER" id="PTHR40430:SF1">
    <property type="entry name" value="T. BRUCEI SPP.-SPECIFIC PROTEIN"/>
    <property type="match status" value="1"/>
</dbReference>
<accession>A0A0D3IN88</accession>
<reference evidence="3" key="1">
    <citation type="journal article" date="2013" name="Nature">
        <title>Pan genome of the phytoplankton Emiliania underpins its global distribution.</title>
        <authorList>
            <person name="Read B.A."/>
            <person name="Kegel J."/>
            <person name="Klute M.J."/>
            <person name="Kuo A."/>
            <person name="Lefebvre S.C."/>
            <person name="Maumus F."/>
            <person name="Mayer C."/>
            <person name="Miller J."/>
            <person name="Monier A."/>
            <person name="Salamov A."/>
            <person name="Young J."/>
            <person name="Aguilar M."/>
            <person name="Claverie J.M."/>
            <person name="Frickenhaus S."/>
            <person name="Gonzalez K."/>
            <person name="Herman E.K."/>
            <person name="Lin Y.C."/>
            <person name="Napier J."/>
            <person name="Ogata H."/>
            <person name="Sarno A.F."/>
            <person name="Shmutz J."/>
            <person name="Schroeder D."/>
            <person name="de Vargas C."/>
            <person name="Verret F."/>
            <person name="von Dassow P."/>
            <person name="Valentin K."/>
            <person name="Van de Peer Y."/>
            <person name="Wheeler G."/>
            <person name="Dacks J.B."/>
            <person name="Delwiche C.F."/>
            <person name="Dyhrman S.T."/>
            <person name="Glockner G."/>
            <person name="John U."/>
            <person name="Richards T."/>
            <person name="Worden A.Z."/>
            <person name="Zhang X."/>
            <person name="Grigoriev I.V."/>
            <person name="Allen A.E."/>
            <person name="Bidle K."/>
            <person name="Borodovsky M."/>
            <person name="Bowler C."/>
            <person name="Brownlee C."/>
            <person name="Cock J.M."/>
            <person name="Elias M."/>
            <person name="Gladyshev V.N."/>
            <person name="Groth M."/>
            <person name="Guda C."/>
            <person name="Hadaegh A."/>
            <person name="Iglesias-Rodriguez M.D."/>
            <person name="Jenkins J."/>
            <person name="Jones B.M."/>
            <person name="Lawson T."/>
            <person name="Leese F."/>
            <person name="Lindquist E."/>
            <person name="Lobanov A."/>
            <person name="Lomsadze A."/>
            <person name="Malik S.B."/>
            <person name="Marsh M.E."/>
            <person name="Mackinder L."/>
            <person name="Mock T."/>
            <person name="Mueller-Roeber B."/>
            <person name="Pagarete A."/>
            <person name="Parker M."/>
            <person name="Probert I."/>
            <person name="Quesneville H."/>
            <person name="Raines C."/>
            <person name="Rensing S.A."/>
            <person name="Riano-Pachon D.M."/>
            <person name="Richier S."/>
            <person name="Rokitta S."/>
            <person name="Shiraiwa Y."/>
            <person name="Soanes D.M."/>
            <person name="van der Giezen M."/>
            <person name="Wahlund T.M."/>
            <person name="Williams B."/>
            <person name="Wilson W."/>
            <person name="Wolfe G."/>
            <person name="Wurch L.L."/>
        </authorList>
    </citation>
    <scope>NUCLEOTIDE SEQUENCE</scope>
</reference>
<reference evidence="2" key="2">
    <citation type="submission" date="2024-10" db="UniProtKB">
        <authorList>
            <consortium name="EnsemblProtists"/>
        </authorList>
    </citation>
    <scope>IDENTIFICATION</scope>
</reference>
<dbReference type="PANTHER" id="PTHR40430">
    <property type="entry name" value="T. BRUCEI SPP.-SPECIFIC PROTEIN"/>
    <property type="match status" value="1"/>
</dbReference>
<dbReference type="AlphaFoldDB" id="A0A0D3IN88"/>
<feature type="region of interest" description="Disordered" evidence="1">
    <location>
        <begin position="308"/>
        <end position="340"/>
    </location>
</feature>